<evidence type="ECO:0000313" key="5">
    <source>
        <dbReference type="EMBL" id="ACM55924.1"/>
    </source>
</evidence>
<feature type="domain" description="DmsR-like N-terminal" evidence="4">
    <location>
        <begin position="1"/>
        <end position="138"/>
    </location>
</feature>
<name>B9LS79_HALLT</name>
<dbReference type="InterPro" id="IPR013324">
    <property type="entry name" value="RNA_pol_sigma_r3/r4-like"/>
</dbReference>
<dbReference type="SUPFAM" id="SSF88659">
    <property type="entry name" value="Sigma3 and sigma4 domains of RNA polymerase sigma factors"/>
    <property type="match status" value="1"/>
</dbReference>
<dbReference type="InterPro" id="IPR056433">
    <property type="entry name" value="DmsR-like_N"/>
</dbReference>
<dbReference type="PANTHER" id="PTHR34236">
    <property type="entry name" value="DIMETHYL SULFOXIDE REDUCTASE TRANSCRIPTIONAL ACTIVATOR"/>
    <property type="match status" value="1"/>
</dbReference>
<gene>
    <name evidence="5" type="ordered locus">Hlac_0320</name>
</gene>
<evidence type="ECO:0000259" key="4">
    <source>
        <dbReference type="Pfam" id="PF24277"/>
    </source>
</evidence>
<dbReference type="AlphaFoldDB" id="B9LS79"/>
<dbReference type="InterPro" id="IPR036388">
    <property type="entry name" value="WH-like_DNA-bd_sf"/>
</dbReference>
<dbReference type="eggNOG" id="arCOG02280">
    <property type="taxonomic scope" value="Archaea"/>
</dbReference>
<dbReference type="Gene3D" id="1.10.10.10">
    <property type="entry name" value="Winged helix-like DNA-binding domain superfamily/Winged helix DNA-binding domain"/>
    <property type="match status" value="1"/>
</dbReference>
<dbReference type="Pfam" id="PF24277">
    <property type="entry name" value="DmsR_N"/>
    <property type="match status" value="1"/>
</dbReference>
<feature type="domain" description="HTH bat-type" evidence="3">
    <location>
        <begin position="155"/>
        <end position="206"/>
    </location>
</feature>
<accession>B9LS79</accession>
<keyword evidence="6" id="KW-1185">Reference proteome</keyword>
<dbReference type="InterPro" id="IPR007050">
    <property type="entry name" value="HTH_bacterioopsin"/>
</dbReference>
<dbReference type="GeneID" id="7399710"/>
<proteinExistence type="predicted"/>
<evidence type="ECO:0000313" key="6">
    <source>
        <dbReference type="Proteomes" id="UP000000740"/>
    </source>
</evidence>
<sequence>MGSGIRAEVSLPTASPSPFDGVVDGSTPIYSVARSSSNGDPETVVLEFIADADLPVSEGVEVVFDYGAKAAYRFKVPRVEASPFAILDRHSVPVSETTIRDGRLVVTFHATDLPTLRSVLDEFRESCSDMQVLRLLQSSSTPEESDLVTVDRSELTERQREVLTAAYDAGYFDHPKGANAGEVAESLGIDRSTFSEHMAAAQRKLLSALLD</sequence>
<organism evidence="5 6">
    <name type="scientific">Halorubrum lacusprofundi (strain ATCC 49239 / DSM 5036 / JCM 8891 / ACAM 34)</name>
    <dbReference type="NCBI Taxonomy" id="416348"/>
    <lineage>
        <taxon>Archaea</taxon>
        <taxon>Methanobacteriati</taxon>
        <taxon>Methanobacteriota</taxon>
        <taxon>Stenosarchaea group</taxon>
        <taxon>Halobacteria</taxon>
        <taxon>Halobacteriales</taxon>
        <taxon>Haloferacaceae</taxon>
        <taxon>Halorubrum</taxon>
    </lineage>
</organism>
<reference evidence="5 6" key="1">
    <citation type="journal article" date="2016" name="Stand. Genomic Sci.">
        <title>Complete genome sequence of the Antarctic Halorubrum lacusprofundi type strain ACAM 34.</title>
        <authorList>
            <person name="Anderson I.J."/>
            <person name="DasSarma P."/>
            <person name="Lucas S."/>
            <person name="Copeland A."/>
            <person name="Lapidus A."/>
            <person name="Del Rio T.G."/>
            <person name="Tice H."/>
            <person name="Dalin E."/>
            <person name="Bruce D.C."/>
            <person name="Goodwin L."/>
            <person name="Pitluck S."/>
            <person name="Sims D."/>
            <person name="Brettin T.S."/>
            <person name="Detter J.C."/>
            <person name="Han C.S."/>
            <person name="Larimer F."/>
            <person name="Hauser L."/>
            <person name="Land M."/>
            <person name="Ivanova N."/>
            <person name="Richardson P."/>
            <person name="Cavicchioli R."/>
            <person name="DasSarma S."/>
            <person name="Woese C.R."/>
            <person name="Kyrpides N.C."/>
        </authorList>
    </citation>
    <scope>NUCLEOTIDE SEQUENCE [LARGE SCALE GENOMIC DNA]</scope>
    <source>
        <strain evidence="6">ATCC 49239 / DSM 5036 / JCM 8891 / ACAM 34</strain>
    </source>
</reference>
<evidence type="ECO:0000259" key="3">
    <source>
        <dbReference type="Pfam" id="PF04967"/>
    </source>
</evidence>
<dbReference type="EMBL" id="CP001365">
    <property type="protein sequence ID" value="ACM55924.1"/>
    <property type="molecule type" value="Genomic_DNA"/>
</dbReference>
<evidence type="ECO:0000256" key="1">
    <source>
        <dbReference type="ARBA" id="ARBA00023015"/>
    </source>
</evidence>
<protein>
    <submittedName>
        <fullName evidence="5">Bacterio-opsin activator HTH domain protein</fullName>
    </submittedName>
</protein>
<dbReference type="Proteomes" id="UP000000740">
    <property type="component" value="Chromosome 1"/>
</dbReference>
<dbReference type="PANTHER" id="PTHR34236:SF1">
    <property type="entry name" value="DIMETHYL SULFOXIDE REDUCTASE TRANSCRIPTIONAL ACTIVATOR"/>
    <property type="match status" value="1"/>
</dbReference>
<keyword evidence="1" id="KW-0805">Transcription regulation</keyword>
<dbReference type="KEGG" id="hla:Hlac_0320"/>
<dbReference type="HOGENOM" id="CLU_090893_0_0_2"/>
<keyword evidence="2" id="KW-0804">Transcription</keyword>
<evidence type="ECO:0000256" key="2">
    <source>
        <dbReference type="ARBA" id="ARBA00023163"/>
    </source>
</evidence>
<dbReference type="RefSeq" id="WP_012659565.1">
    <property type="nucleotide sequence ID" value="NC_012029.1"/>
</dbReference>
<dbReference type="Pfam" id="PF04967">
    <property type="entry name" value="HTH_10"/>
    <property type="match status" value="1"/>
</dbReference>